<evidence type="ECO:0000313" key="1">
    <source>
        <dbReference type="EMBL" id="KAG0429255.1"/>
    </source>
</evidence>
<accession>A0AC60Q5Z5</accession>
<gene>
    <name evidence="1" type="ORF">HPB47_023814</name>
</gene>
<reference evidence="1 2" key="1">
    <citation type="journal article" date="2020" name="Cell">
        <title>Large-Scale Comparative Analyses of Tick Genomes Elucidate Their Genetic Diversity and Vector Capacities.</title>
        <authorList>
            <consortium name="Tick Genome and Microbiome Consortium (TIGMIC)"/>
            <person name="Jia N."/>
            <person name="Wang J."/>
            <person name="Shi W."/>
            <person name="Du L."/>
            <person name="Sun Y."/>
            <person name="Zhan W."/>
            <person name="Jiang J.F."/>
            <person name="Wang Q."/>
            <person name="Zhang B."/>
            <person name="Ji P."/>
            <person name="Bell-Sakyi L."/>
            <person name="Cui X.M."/>
            <person name="Yuan T.T."/>
            <person name="Jiang B.G."/>
            <person name="Yang W.F."/>
            <person name="Lam T.T."/>
            <person name="Chang Q.C."/>
            <person name="Ding S.J."/>
            <person name="Wang X.J."/>
            <person name="Zhu J.G."/>
            <person name="Ruan X.D."/>
            <person name="Zhao L."/>
            <person name="Wei J.T."/>
            <person name="Ye R.Z."/>
            <person name="Que T.C."/>
            <person name="Du C.H."/>
            <person name="Zhou Y.H."/>
            <person name="Cheng J.X."/>
            <person name="Dai P.F."/>
            <person name="Guo W.B."/>
            <person name="Han X.H."/>
            <person name="Huang E.J."/>
            <person name="Li L.F."/>
            <person name="Wei W."/>
            <person name="Gao Y.C."/>
            <person name="Liu J.Z."/>
            <person name="Shao H.Z."/>
            <person name="Wang X."/>
            <person name="Wang C.C."/>
            <person name="Yang T.C."/>
            <person name="Huo Q.B."/>
            <person name="Li W."/>
            <person name="Chen H.Y."/>
            <person name="Chen S.E."/>
            <person name="Zhou L.G."/>
            <person name="Ni X.B."/>
            <person name="Tian J.H."/>
            <person name="Sheng Y."/>
            <person name="Liu T."/>
            <person name="Pan Y.S."/>
            <person name="Xia L.Y."/>
            <person name="Li J."/>
            <person name="Zhao F."/>
            <person name="Cao W.C."/>
        </authorList>
    </citation>
    <scope>NUCLEOTIDE SEQUENCE [LARGE SCALE GENOMIC DNA]</scope>
    <source>
        <strain evidence="1">Iper-2018</strain>
    </source>
</reference>
<sequence length="547" mass="62851">AVDYSGRTQATALIIERNRERKKKTKGQQPTNMSGHKLEETTDIAEFFAGKSVFLTGITGFLGKVLLEKMLRSCPDIGNIFVLIRDKKGQKGRDRLKQILNEVLFERVQKVNPEVLSKVQVVSGDLLQSELGMSNSDRERVTREVSVVLHGAASVRFDEPLRFSVRSNIAATKMVLDLCHEMKNLKVYVHVSTAYCNCNEKEIREQVYPTHMKPANLMNIAEWMDDSLLEAITPELIKDRPNTYTYTKAVAEQLVQEASSTLPVAIIRPSIITGAWREPLEGWVDNYNGPTGLLIALGKGVLKTVYTDLQMAADLIPVDMVSNNVLAAAWYRGSGRSQKLLVYNVTSGADNPLTWQEFMTYTWEIPYNYPSNIILRYPQPRCTHSKLLHRLRMFFQHYLPAQTFDVALRAVGRKPMLSRLYDKVKNNMDLFEYFTTTEWYFHNDNVRALYNEMSPKDKEEFNFDVTTLDWKEYLFNYCMGIRKYLLKEELDTLPEAQRHLTKLYIVSKAGNVLLMLGAWRFIKAVAFDPVDIVYNMGSYFQEFVDTL</sequence>
<name>A0AC60Q5Z5_IXOPE</name>
<evidence type="ECO:0000313" key="2">
    <source>
        <dbReference type="Proteomes" id="UP000805193"/>
    </source>
</evidence>
<proteinExistence type="predicted"/>
<keyword evidence="2" id="KW-1185">Reference proteome</keyword>
<organism evidence="1 2">
    <name type="scientific">Ixodes persulcatus</name>
    <name type="common">Taiga tick</name>
    <dbReference type="NCBI Taxonomy" id="34615"/>
    <lineage>
        <taxon>Eukaryota</taxon>
        <taxon>Metazoa</taxon>
        <taxon>Ecdysozoa</taxon>
        <taxon>Arthropoda</taxon>
        <taxon>Chelicerata</taxon>
        <taxon>Arachnida</taxon>
        <taxon>Acari</taxon>
        <taxon>Parasitiformes</taxon>
        <taxon>Ixodida</taxon>
        <taxon>Ixodoidea</taxon>
        <taxon>Ixodidae</taxon>
        <taxon>Ixodinae</taxon>
        <taxon>Ixodes</taxon>
    </lineage>
</organism>
<dbReference type="Proteomes" id="UP000805193">
    <property type="component" value="Unassembled WGS sequence"/>
</dbReference>
<comment type="caution">
    <text evidence="1">The sequence shown here is derived from an EMBL/GenBank/DDBJ whole genome shotgun (WGS) entry which is preliminary data.</text>
</comment>
<dbReference type="EMBL" id="JABSTQ010009428">
    <property type="protein sequence ID" value="KAG0429255.1"/>
    <property type="molecule type" value="Genomic_DNA"/>
</dbReference>
<feature type="non-terminal residue" evidence="1">
    <location>
        <position position="1"/>
    </location>
</feature>
<protein>
    <submittedName>
        <fullName evidence="1">Uncharacterized protein</fullName>
    </submittedName>
</protein>